<dbReference type="SUPFAM" id="SSF46785">
    <property type="entry name" value="Winged helix' DNA-binding domain"/>
    <property type="match status" value="1"/>
</dbReference>
<organism evidence="1 2">
    <name type="scientific">Rhodococcus qingshengii</name>
    <dbReference type="NCBI Taxonomy" id="334542"/>
    <lineage>
        <taxon>Bacteria</taxon>
        <taxon>Bacillati</taxon>
        <taxon>Actinomycetota</taxon>
        <taxon>Actinomycetes</taxon>
        <taxon>Mycobacteriales</taxon>
        <taxon>Nocardiaceae</taxon>
        <taxon>Rhodococcus</taxon>
        <taxon>Rhodococcus erythropolis group</taxon>
    </lineage>
</organism>
<accession>A0A2A5J3C4</accession>
<name>A0A2A5J3C4_RHOSG</name>
<dbReference type="InterPro" id="IPR036390">
    <property type="entry name" value="WH_DNA-bd_sf"/>
</dbReference>
<dbReference type="Gene3D" id="1.10.10.10">
    <property type="entry name" value="Winged helix-like DNA-binding domain superfamily/Winged helix DNA-binding domain"/>
    <property type="match status" value="1"/>
</dbReference>
<proteinExistence type="predicted"/>
<dbReference type="EMBL" id="NOVD01000038">
    <property type="protein sequence ID" value="PCK24085.1"/>
    <property type="molecule type" value="Genomic_DNA"/>
</dbReference>
<dbReference type="AlphaFoldDB" id="A0A2A5J3C4"/>
<comment type="caution">
    <text evidence="1">The sequence shown here is derived from an EMBL/GenBank/DDBJ whole genome shotgun (WGS) entry which is preliminary data.</text>
</comment>
<gene>
    <name evidence="1" type="ORF">CHR55_27885</name>
</gene>
<dbReference type="InterPro" id="IPR036388">
    <property type="entry name" value="WH-like_DNA-bd_sf"/>
</dbReference>
<protein>
    <submittedName>
        <fullName evidence="1">Uncharacterized protein</fullName>
    </submittedName>
</protein>
<sequence>MSPRTRLRIDPTSTHDYSATVVAPTAPPNVPWALHLADSNNQYKLLAFDFDTATHGPGVALADADRLAHELTELGVRHLRTTSGPTGGQHLWVSLSEATQPGDVKTLAHALSAHYPSLDISPLCNPVTGAVRGPGAPHRAGGYALPSLRGHALSEALAAMRPGTPSDVISWLLARHPHSTALSGAANRSTPIRIIESADGPRLDRPRRSLSARTRLLMATPLSNDRDRSTVAFSILLGMARAGRTLKDVEAALTAPGLIRLHEDKNAGHRFTLAKHWSRAIEAAAVFAPSVVNVDSAAWDELDAQLDTIVDALHRHSAAFARPGGPSDERILHALVQLARTARTTTLDIDCRRLAHATGLDASTISRRLRALEAAAWVSRVQAGSGTAGATWKLNPPPAEYCTGATQVEHAPGPPPSDTLLAHHAHDLWTPAPGLGPAYARIHLHLISGIDDTLGLVAATGYSHRTVEAAKKAFARLHLLPTSRSTAQTRRLQLHTAAQQIGASGVLATRALRHVTERELFAWWTDELEWRRSRGKKRSGPRRYASGSVALPIETTPRGRYGRFPTIGGRADYAAARRIVIDYQSPRSVLAA</sequence>
<evidence type="ECO:0000313" key="2">
    <source>
        <dbReference type="Proteomes" id="UP000230886"/>
    </source>
</evidence>
<evidence type="ECO:0000313" key="1">
    <source>
        <dbReference type="EMBL" id="PCK24085.1"/>
    </source>
</evidence>
<reference evidence="1 2" key="1">
    <citation type="submission" date="2017-07" db="EMBL/GenBank/DDBJ databases">
        <title>Draft sequence of Rhodococcus enclensis 23b-28.</title>
        <authorList>
            <person name="Besaury L."/>
            <person name="Sancelme M."/>
            <person name="Amato P."/>
            <person name="Lallement A."/>
            <person name="Delort A.-M."/>
        </authorList>
    </citation>
    <scope>NUCLEOTIDE SEQUENCE [LARGE SCALE GENOMIC DNA]</scope>
    <source>
        <strain evidence="1 2">23b-28</strain>
    </source>
</reference>
<dbReference type="Proteomes" id="UP000230886">
    <property type="component" value="Unassembled WGS sequence"/>
</dbReference>